<feature type="domain" description="Glycosyl transferase family 1" evidence="1">
    <location>
        <begin position="224"/>
        <end position="372"/>
    </location>
</feature>
<dbReference type="Pfam" id="PF00534">
    <property type="entry name" value="Glycos_transf_1"/>
    <property type="match status" value="1"/>
</dbReference>
<dbReference type="PANTHER" id="PTHR12526:SF630">
    <property type="entry name" value="GLYCOSYLTRANSFERASE"/>
    <property type="match status" value="1"/>
</dbReference>
<dbReference type="CAZy" id="GT4">
    <property type="family name" value="Glycosyltransferase Family 4"/>
</dbReference>
<dbReference type="GO" id="GO:0016757">
    <property type="term" value="F:glycosyltransferase activity"/>
    <property type="evidence" value="ECO:0007669"/>
    <property type="project" value="InterPro"/>
</dbReference>
<dbReference type="CDD" id="cd03801">
    <property type="entry name" value="GT4_PimA-like"/>
    <property type="match status" value="1"/>
</dbReference>
<dbReference type="HOGENOM" id="CLU_009583_35_0_10"/>
<dbReference type="RefSeq" id="WP_015809725.1">
    <property type="nucleotide sequence ID" value="NC_013061.1"/>
</dbReference>
<gene>
    <name evidence="3" type="ordered locus">Phep_3926</name>
</gene>
<keyword evidence="3" id="KW-0808">Transferase</keyword>
<dbReference type="EMBL" id="CP001681">
    <property type="protein sequence ID" value="ACU06117.1"/>
    <property type="molecule type" value="Genomic_DNA"/>
</dbReference>
<dbReference type="InterPro" id="IPR001296">
    <property type="entry name" value="Glyco_trans_1"/>
</dbReference>
<dbReference type="SUPFAM" id="SSF53756">
    <property type="entry name" value="UDP-Glycosyltransferase/glycogen phosphorylase"/>
    <property type="match status" value="1"/>
</dbReference>
<dbReference type="Proteomes" id="UP000000852">
    <property type="component" value="Chromosome"/>
</dbReference>
<dbReference type="AlphaFoldDB" id="C6XVP2"/>
<dbReference type="Gene3D" id="3.40.50.2000">
    <property type="entry name" value="Glycogen Phosphorylase B"/>
    <property type="match status" value="2"/>
</dbReference>
<evidence type="ECO:0000313" key="4">
    <source>
        <dbReference type="Proteomes" id="UP000000852"/>
    </source>
</evidence>
<sequence>MKILHIAEQGSGGGAESVFRESVMLLKKYDDSNTHLVACKKSMNLPFDIDYSFSHEISKTQLIYSFRYKIELEKILIHAKPNIVHLHHTGLLSSSILHVLWKYKRLNSGFRVVQTAHTFEHICSHHAAYDYNKSIRCVDCSRDRYKFKIFYRNCSRSGYFHSVAKGISSLISHFFYKRKVIDVIIVPSEFMKSTILDSKLHDQDKILVLDNPVSKGFLNQGPHIDKVDQIIYFGRLSDEKNVQLILRAFALYAKKNHNPYSLLIIGEGPDADVLKSLSKELELTHLVTFMPFMQHIELQKYLSASKISVLASKCYENAPMMILESLAFNIIPIVCNHGGMKEMVSKFGFGVMFDGDSTESLAQKISYVVSSYDKFLNESDLARNLAKSHLAQNNYVFELTKIYLGVIGDE</sequence>
<dbReference type="InterPro" id="IPR028098">
    <property type="entry name" value="Glyco_trans_4-like_N"/>
</dbReference>
<evidence type="ECO:0000313" key="3">
    <source>
        <dbReference type="EMBL" id="ACU06117.1"/>
    </source>
</evidence>
<dbReference type="OrthoDB" id="9811239at2"/>
<dbReference type="STRING" id="485917.Phep_3926"/>
<proteinExistence type="predicted"/>
<organism evidence="3 4">
    <name type="scientific">Pedobacter heparinus (strain ATCC 13125 / DSM 2366 / CIP 104194 / JCM 7457 / NBRC 12017 / NCIMB 9290 / NRRL B-14731 / HIM 762-3)</name>
    <dbReference type="NCBI Taxonomy" id="485917"/>
    <lineage>
        <taxon>Bacteria</taxon>
        <taxon>Pseudomonadati</taxon>
        <taxon>Bacteroidota</taxon>
        <taxon>Sphingobacteriia</taxon>
        <taxon>Sphingobacteriales</taxon>
        <taxon>Sphingobacteriaceae</taxon>
        <taxon>Pedobacter</taxon>
    </lineage>
</organism>
<reference evidence="3 4" key="1">
    <citation type="journal article" date="2009" name="Stand. Genomic Sci.">
        <title>Complete genome sequence of Pedobacter heparinus type strain (HIM 762-3).</title>
        <authorList>
            <person name="Han C."/>
            <person name="Spring S."/>
            <person name="Lapidus A."/>
            <person name="Del Rio T.G."/>
            <person name="Tice H."/>
            <person name="Copeland A."/>
            <person name="Cheng J.F."/>
            <person name="Lucas S."/>
            <person name="Chen F."/>
            <person name="Nolan M."/>
            <person name="Bruce D."/>
            <person name="Goodwin L."/>
            <person name="Pitluck S."/>
            <person name="Ivanova N."/>
            <person name="Mavromatis K."/>
            <person name="Mikhailova N."/>
            <person name="Pati A."/>
            <person name="Chen A."/>
            <person name="Palaniappan K."/>
            <person name="Land M."/>
            <person name="Hauser L."/>
            <person name="Chang Y.J."/>
            <person name="Jeffries C.C."/>
            <person name="Saunders E."/>
            <person name="Chertkov O."/>
            <person name="Brettin T."/>
            <person name="Goker M."/>
            <person name="Rohde M."/>
            <person name="Bristow J."/>
            <person name="Eisen J.A."/>
            <person name="Markowitz V."/>
            <person name="Hugenholtz P."/>
            <person name="Kyrpides N.C."/>
            <person name="Klenk H.P."/>
            <person name="Detter J.C."/>
        </authorList>
    </citation>
    <scope>NUCLEOTIDE SEQUENCE [LARGE SCALE GENOMIC DNA]</scope>
    <source>
        <strain evidence="4">ATCC 13125 / DSM 2366 / CIP 104194 / JCM 7457 / NBRC 12017 / NCIMB 9290 / NRRL B-14731 / HIM 762-3</strain>
    </source>
</reference>
<evidence type="ECO:0000259" key="2">
    <source>
        <dbReference type="Pfam" id="PF13439"/>
    </source>
</evidence>
<accession>C6XVP2</accession>
<protein>
    <submittedName>
        <fullName evidence="3">Glycosyl transferase group 1</fullName>
    </submittedName>
</protein>
<name>C6XVP2_PEDHD</name>
<dbReference type="Pfam" id="PF13439">
    <property type="entry name" value="Glyco_transf_4"/>
    <property type="match status" value="1"/>
</dbReference>
<keyword evidence="4" id="KW-1185">Reference proteome</keyword>
<feature type="domain" description="Glycosyltransferase subfamily 4-like N-terminal" evidence="2">
    <location>
        <begin position="33"/>
        <end position="213"/>
    </location>
</feature>
<dbReference type="eggNOG" id="COG0438">
    <property type="taxonomic scope" value="Bacteria"/>
</dbReference>
<evidence type="ECO:0000259" key="1">
    <source>
        <dbReference type="Pfam" id="PF00534"/>
    </source>
</evidence>
<dbReference type="PANTHER" id="PTHR12526">
    <property type="entry name" value="GLYCOSYLTRANSFERASE"/>
    <property type="match status" value="1"/>
</dbReference>
<dbReference type="KEGG" id="phe:Phep_3926"/>